<evidence type="ECO:0000256" key="1">
    <source>
        <dbReference type="ARBA" id="ARBA00004141"/>
    </source>
</evidence>
<evidence type="ECO:0000256" key="6">
    <source>
        <dbReference type="ARBA" id="ARBA00022946"/>
    </source>
</evidence>
<dbReference type="Proteomes" id="UP000188268">
    <property type="component" value="Unassembled WGS sequence"/>
</dbReference>
<evidence type="ECO:0000313" key="11">
    <source>
        <dbReference type="Proteomes" id="UP000188268"/>
    </source>
</evidence>
<name>A0A1R3IKN5_COCAP</name>
<organism evidence="10 11">
    <name type="scientific">Corchorus capsularis</name>
    <name type="common">Jute</name>
    <dbReference type="NCBI Taxonomy" id="210143"/>
    <lineage>
        <taxon>Eukaryota</taxon>
        <taxon>Viridiplantae</taxon>
        <taxon>Streptophyta</taxon>
        <taxon>Embryophyta</taxon>
        <taxon>Tracheophyta</taxon>
        <taxon>Spermatophyta</taxon>
        <taxon>Magnoliopsida</taxon>
        <taxon>eudicotyledons</taxon>
        <taxon>Gunneridae</taxon>
        <taxon>Pentapetalae</taxon>
        <taxon>rosids</taxon>
        <taxon>malvids</taxon>
        <taxon>Malvales</taxon>
        <taxon>Malvaceae</taxon>
        <taxon>Grewioideae</taxon>
        <taxon>Apeibeae</taxon>
        <taxon>Corchorus</taxon>
    </lineage>
</organism>
<evidence type="ECO:0000256" key="7">
    <source>
        <dbReference type="ARBA" id="ARBA00022989"/>
    </source>
</evidence>
<dbReference type="GO" id="GO:0016020">
    <property type="term" value="C:membrane"/>
    <property type="evidence" value="ECO:0007669"/>
    <property type="project" value="UniProtKB-SubCell"/>
</dbReference>
<keyword evidence="8" id="KW-0406">Ion transport</keyword>
<dbReference type="PANTHER" id="PTHR13890:SF0">
    <property type="entry name" value="MAGNESIUM TRANSPORTER MRS2 HOMOLOG, MITOCHONDRIAL"/>
    <property type="match status" value="1"/>
</dbReference>
<evidence type="ECO:0000256" key="5">
    <source>
        <dbReference type="ARBA" id="ARBA00022842"/>
    </source>
</evidence>
<evidence type="ECO:0000256" key="4">
    <source>
        <dbReference type="ARBA" id="ARBA00022692"/>
    </source>
</evidence>
<dbReference type="AlphaFoldDB" id="A0A1R3IKN5"/>
<comment type="subcellular location">
    <subcellularLocation>
        <location evidence="1">Membrane</location>
        <topology evidence="1">Multi-pass membrane protein</topology>
    </subcellularLocation>
</comment>
<gene>
    <name evidence="10" type="ORF">CCACVL1_11552</name>
</gene>
<keyword evidence="3" id="KW-0813">Transport</keyword>
<proteinExistence type="inferred from homology"/>
<keyword evidence="5" id="KW-0460">Magnesium</keyword>
<evidence type="ECO:0000256" key="8">
    <source>
        <dbReference type="ARBA" id="ARBA00023065"/>
    </source>
</evidence>
<keyword evidence="6" id="KW-0809">Transit peptide</keyword>
<reference evidence="10 11" key="1">
    <citation type="submission" date="2013-09" db="EMBL/GenBank/DDBJ databases">
        <title>Corchorus capsularis genome sequencing.</title>
        <authorList>
            <person name="Alam M."/>
            <person name="Haque M.S."/>
            <person name="Islam M.S."/>
            <person name="Emdad E.M."/>
            <person name="Islam M.M."/>
            <person name="Ahmed B."/>
            <person name="Halim A."/>
            <person name="Hossen Q.M.M."/>
            <person name="Hossain M.Z."/>
            <person name="Ahmed R."/>
            <person name="Khan M.M."/>
            <person name="Islam R."/>
            <person name="Rashid M.M."/>
            <person name="Khan S.A."/>
            <person name="Rahman M.S."/>
            <person name="Alam M."/>
        </authorList>
    </citation>
    <scope>NUCLEOTIDE SEQUENCE [LARGE SCALE GENOMIC DNA]</scope>
    <source>
        <strain evidence="11">cv. CVL-1</strain>
        <tissue evidence="10">Whole seedling</tissue>
    </source>
</reference>
<keyword evidence="7" id="KW-1133">Transmembrane helix</keyword>
<dbReference type="GO" id="GO:0009941">
    <property type="term" value="C:chloroplast envelope"/>
    <property type="evidence" value="ECO:0007669"/>
    <property type="project" value="TreeGrafter"/>
</dbReference>
<dbReference type="OrthoDB" id="1744419at2759"/>
<evidence type="ECO:0000256" key="2">
    <source>
        <dbReference type="ARBA" id="ARBA00007535"/>
    </source>
</evidence>
<dbReference type="PANTHER" id="PTHR13890">
    <property type="entry name" value="RNA SPLICING PROTEIN MRS2, MITOCHONDRIAL"/>
    <property type="match status" value="1"/>
</dbReference>
<keyword evidence="11" id="KW-1185">Reference proteome</keyword>
<evidence type="ECO:0000256" key="3">
    <source>
        <dbReference type="ARBA" id="ARBA00022448"/>
    </source>
</evidence>
<dbReference type="EMBL" id="AWWV01009919">
    <property type="protein sequence ID" value="OMO83113.1"/>
    <property type="molecule type" value="Genomic_DNA"/>
</dbReference>
<comment type="similarity">
    <text evidence="2">Belongs to the CorA metal ion transporter (MIT) (TC 1.A.35.5) family.</text>
</comment>
<dbReference type="STRING" id="210143.A0A1R3IKN5"/>
<keyword evidence="4" id="KW-0812">Transmembrane</keyword>
<evidence type="ECO:0000313" key="10">
    <source>
        <dbReference type="EMBL" id="OMO83113.1"/>
    </source>
</evidence>
<dbReference type="InterPro" id="IPR039204">
    <property type="entry name" value="MRS2-like"/>
</dbReference>
<sequence>MAEIEVVEVALLSRIQRLEQRLMDLKPRVELGSRAGALKGNDDVECSVPLEKQIAEEEEEEIEMLLENYLQRCESCHGQAARLLDSGKEMEDSIAVNLRIINGD</sequence>
<dbReference type="GO" id="GO:0015095">
    <property type="term" value="F:magnesium ion transmembrane transporter activity"/>
    <property type="evidence" value="ECO:0007669"/>
    <property type="project" value="TreeGrafter"/>
</dbReference>
<protein>
    <submittedName>
        <fullName evidence="10">Putative RNA splicing protein mrs2, mitochondrial</fullName>
    </submittedName>
</protein>
<dbReference type="Gene3D" id="1.20.58.340">
    <property type="entry name" value="Magnesium transport protein CorA, transmembrane region"/>
    <property type="match status" value="1"/>
</dbReference>
<dbReference type="Gramene" id="OMO83113">
    <property type="protein sequence ID" value="OMO83113"/>
    <property type="gene ID" value="CCACVL1_11552"/>
</dbReference>
<accession>A0A1R3IKN5</accession>
<keyword evidence="9" id="KW-0472">Membrane</keyword>
<comment type="caution">
    <text evidence="10">The sequence shown here is derived from an EMBL/GenBank/DDBJ whole genome shotgun (WGS) entry which is preliminary data.</text>
</comment>
<evidence type="ECO:0000256" key="9">
    <source>
        <dbReference type="ARBA" id="ARBA00023136"/>
    </source>
</evidence>